<gene>
    <name evidence="16" type="primary">hisG</name>
    <name evidence="18" type="ORF">EHQ30_01730</name>
</gene>
<comment type="pathway">
    <text evidence="3 16">Amino-acid biosynthesis; L-histidine biosynthesis; L-histidine from 5-phospho-alpha-D-ribose 1-diphosphate: step 1/9.</text>
</comment>
<keyword evidence="14 16" id="KW-0368">Histidine biosynthesis</keyword>
<keyword evidence="19" id="KW-1185">Reference proteome</keyword>
<keyword evidence="11 16" id="KW-0808">Transferase</keyword>
<dbReference type="HAMAP" id="MF_01018">
    <property type="entry name" value="HisG_Short"/>
    <property type="match status" value="1"/>
</dbReference>
<dbReference type="NCBIfam" id="TIGR00070">
    <property type="entry name" value="hisG"/>
    <property type="match status" value="1"/>
</dbReference>
<comment type="similarity">
    <text evidence="4 16">Belongs to the ATP phosphoribosyltransferase family. Short subfamily.</text>
</comment>
<dbReference type="GO" id="GO:0005737">
    <property type="term" value="C:cytoplasm"/>
    <property type="evidence" value="ECO:0007669"/>
    <property type="project" value="UniProtKB-SubCell"/>
</dbReference>
<comment type="subunit">
    <text evidence="5 16">Heteromultimer composed of HisG and HisZ subunits.</text>
</comment>
<dbReference type="PANTHER" id="PTHR21403">
    <property type="entry name" value="ATP PHOSPHORIBOSYLTRANSFERASE ATP-PRTASE"/>
    <property type="match status" value="1"/>
</dbReference>
<evidence type="ECO:0000313" key="19">
    <source>
        <dbReference type="Proteomes" id="UP000297891"/>
    </source>
</evidence>
<dbReference type="SUPFAM" id="SSF53850">
    <property type="entry name" value="Periplasmic binding protein-like II"/>
    <property type="match status" value="1"/>
</dbReference>
<evidence type="ECO:0000313" key="18">
    <source>
        <dbReference type="EMBL" id="TGK95382.1"/>
    </source>
</evidence>
<evidence type="ECO:0000256" key="11">
    <source>
        <dbReference type="ARBA" id="ARBA00022679"/>
    </source>
</evidence>
<dbReference type="InterPro" id="IPR024893">
    <property type="entry name" value="ATP_PRibTrfase_HisG_short"/>
</dbReference>
<comment type="domain">
    <text evidence="16">Lacks the C-terminal regulatory region which is replaced by HisZ.</text>
</comment>
<dbReference type="EC" id="2.4.2.17" evidence="6 16"/>
<evidence type="ECO:0000256" key="2">
    <source>
        <dbReference type="ARBA" id="ARBA00004496"/>
    </source>
</evidence>
<dbReference type="EMBL" id="RQFP01000001">
    <property type="protein sequence ID" value="TGK95382.1"/>
    <property type="molecule type" value="Genomic_DNA"/>
</dbReference>
<comment type="function">
    <text evidence="15 16">Catalyzes the condensation of ATP and 5-phosphoribose 1-diphosphate to form N'-(5'-phosphoribosyl)-ATP (PR-ATP). Has a crucial role in the pathway because the rate of histidine biosynthesis seems to be controlled primarily by regulation of HisG enzymatic activity.</text>
</comment>
<dbReference type="PROSITE" id="PS01316">
    <property type="entry name" value="ATP_P_PHORIBOSYLTR"/>
    <property type="match status" value="1"/>
</dbReference>
<evidence type="ECO:0000256" key="9">
    <source>
        <dbReference type="ARBA" id="ARBA00022605"/>
    </source>
</evidence>
<evidence type="ECO:0000256" key="4">
    <source>
        <dbReference type="ARBA" id="ARBA00009489"/>
    </source>
</evidence>
<evidence type="ECO:0000256" key="5">
    <source>
        <dbReference type="ARBA" id="ARBA00011496"/>
    </source>
</evidence>
<dbReference type="GO" id="GO:0003879">
    <property type="term" value="F:ATP phosphoribosyltransferase activity"/>
    <property type="evidence" value="ECO:0007669"/>
    <property type="project" value="UniProtKB-UniRule"/>
</dbReference>
<evidence type="ECO:0000256" key="12">
    <source>
        <dbReference type="ARBA" id="ARBA00022741"/>
    </source>
</evidence>
<name>A0A2M9XYK4_9LEPT</name>
<comment type="catalytic activity">
    <reaction evidence="1 16">
        <text>1-(5-phospho-beta-D-ribosyl)-ATP + diphosphate = 5-phospho-alpha-D-ribose 1-diphosphate + ATP</text>
        <dbReference type="Rhea" id="RHEA:18473"/>
        <dbReference type="ChEBI" id="CHEBI:30616"/>
        <dbReference type="ChEBI" id="CHEBI:33019"/>
        <dbReference type="ChEBI" id="CHEBI:58017"/>
        <dbReference type="ChEBI" id="CHEBI:73183"/>
        <dbReference type="EC" id="2.4.2.17"/>
    </reaction>
</comment>
<evidence type="ECO:0000256" key="14">
    <source>
        <dbReference type="ARBA" id="ARBA00023102"/>
    </source>
</evidence>
<organism evidence="18 19">
    <name type="scientific">Leptospira brenneri</name>
    <dbReference type="NCBI Taxonomy" id="2023182"/>
    <lineage>
        <taxon>Bacteria</taxon>
        <taxon>Pseudomonadati</taxon>
        <taxon>Spirochaetota</taxon>
        <taxon>Spirochaetia</taxon>
        <taxon>Leptospirales</taxon>
        <taxon>Leptospiraceae</taxon>
        <taxon>Leptospira</taxon>
    </lineage>
</organism>
<feature type="domain" description="ATP phosphoribosyltransferase catalytic" evidence="17">
    <location>
        <begin position="51"/>
        <end position="203"/>
    </location>
</feature>
<comment type="subcellular location">
    <subcellularLocation>
        <location evidence="2 16">Cytoplasm</location>
    </subcellularLocation>
</comment>
<dbReference type="InterPro" id="IPR001348">
    <property type="entry name" value="ATP_PRibTrfase_HisG"/>
</dbReference>
<dbReference type="PANTHER" id="PTHR21403:SF8">
    <property type="entry name" value="ATP PHOSPHORIBOSYLTRANSFERASE"/>
    <property type="match status" value="1"/>
</dbReference>
<dbReference type="FunFam" id="3.40.190.10:FF:000008">
    <property type="entry name" value="ATP phosphoribosyltransferase"/>
    <property type="match status" value="1"/>
</dbReference>
<evidence type="ECO:0000256" key="6">
    <source>
        <dbReference type="ARBA" id="ARBA00011946"/>
    </source>
</evidence>
<evidence type="ECO:0000256" key="15">
    <source>
        <dbReference type="ARBA" id="ARBA00024861"/>
    </source>
</evidence>
<evidence type="ECO:0000256" key="13">
    <source>
        <dbReference type="ARBA" id="ARBA00022840"/>
    </source>
</evidence>
<comment type="caution">
    <text evidence="18">The sequence shown here is derived from an EMBL/GenBank/DDBJ whole genome shotgun (WGS) entry which is preliminary data.</text>
</comment>
<dbReference type="InterPro" id="IPR013820">
    <property type="entry name" value="ATP_PRibTrfase_cat"/>
</dbReference>
<evidence type="ECO:0000256" key="16">
    <source>
        <dbReference type="HAMAP-Rule" id="MF_01018"/>
    </source>
</evidence>
<keyword evidence="12 16" id="KW-0547">Nucleotide-binding</keyword>
<keyword evidence="8 16" id="KW-0963">Cytoplasm</keyword>
<keyword evidence="9 16" id="KW-0028">Amino-acid biosynthesis</keyword>
<dbReference type="Proteomes" id="UP000297891">
    <property type="component" value="Unassembled WGS sequence"/>
</dbReference>
<proteinExistence type="inferred from homology"/>
<accession>A0A2M9XYK4</accession>
<evidence type="ECO:0000256" key="7">
    <source>
        <dbReference type="ARBA" id="ARBA00020998"/>
    </source>
</evidence>
<dbReference type="InterPro" id="IPR018198">
    <property type="entry name" value="ATP_PRibTrfase_CS"/>
</dbReference>
<sequence>MLTLALPKGRLAEETALLLQSKGWLKSLPSEGSKELTFVSEDKRLRLLFVRSQDVCTYVEEAAADAGIVGWDIIREGGFDLIAPVDLKLGACRLSLASFPDFDLFAKRSKVRVATKYPNLTREYFFSKGISCEIIKLYGSIELAPIVGLSDCIVDLVSTGGTLKANGLKEFESILYSTARLVCNRSAFYHKHTELRSLIESLEN</sequence>
<evidence type="ECO:0000256" key="3">
    <source>
        <dbReference type="ARBA" id="ARBA00004667"/>
    </source>
</evidence>
<keyword evidence="13 16" id="KW-0067">ATP-binding</keyword>
<evidence type="ECO:0000256" key="8">
    <source>
        <dbReference type="ARBA" id="ARBA00022490"/>
    </source>
</evidence>
<dbReference type="AlphaFoldDB" id="A0A2M9XYK4"/>
<dbReference type="Gene3D" id="3.40.190.10">
    <property type="entry name" value="Periplasmic binding protein-like II"/>
    <property type="match status" value="2"/>
</dbReference>
<dbReference type="CDD" id="cd13595">
    <property type="entry name" value="PBP2_HisGs"/>
    <property type="match status" value="1"/>
</dbReference>
<keyword evidence="10 16" id="KW-0328">Glycosyltransferase</keyword>
<dbReference type="RefSeq" id="WP_100791604.1">
    <property type="nucleotide sequence ID" value="NZ_NPDQ01000007.1"/>
</dbReference>
<dbReference type="GO" id="GO:0005524">
    <property type="term" value="F:ATP binding"/>
    <property type="evidence" value="ECO:0007669"/>
    <property type="project" value="UniProtKB-KW"/>
</dbReference>
<evidence type="ECO:0000256" key="10">
    <source>
        <dbReference type="ARBA" id="ARBA00022676"/>
    </source>
</evidence>
<evidence type="ECO:0000256" key="1">
    <source>
        <dbReference type="ARBA" id="ARBA00000915"/>
    </source>
</evidence>
<protein>
    <recommendedName>
        <fullName evidence="7 16">ATP phosphoribosyltransferase</fullName>
        <shortName evidence="16">ATP-PRT</shortName>
        <shortName evidence="16">ATP-PRTase</shortName>
        <ecNumber evidence="6 16">2.4.2.17</ecNumber>
    </recommendedName>
</protein>
<evidence type="ECO:0000259" key="17">
    <source>
        <dbReference type="Pfam" id="PF01634"/>
    </source>
</evidence>
<dbReference type="OrthoDB" id="9801867at2"/>
<dbReference type="GO" id="GO:0000105">
    <property type="term" value="P:L-histidine biosynthetic process"/>
    <property type="evidence" value="ECO:0007669"/>
    <property type="project" value="UniProtKB-UniRule"/>
</dbReference>
<dbReference type="UniPathway" id="UPA00031">
    <property type="reaction ID" value="UER00006"/>
</dbReference>
<dbReference type="Pfam" id="PF01634">
    <property type="entry name" value="HisG"/>
    <property type="match status" value="1"/>
</dbReference>
<reference evidence="18" key="1">
    <citation type="journal article" date="2019" name="PLoS Negl. Trop. Dis.">
        <title>Revisiting the worldwide diversity of Leptospira species in the environment.</title>
        <authorList>
            <person name="Vincent A.T."/>
            <person name="Schiettekatte O."/>
            <person name="Bourhy P."/>
            <person name="Veyrier F.J."/>
            <person name="Picardeau M."/>
        </authorList>
    </citation>
    <scope>NUCLEOTIDE SEQUENCE [LARGE SCALE GENOMIC DNA]</scope>
    <source>
        <strain evidence="18">201800277</strain>
    </source>
</reference>